<gene>
    <name evidence="9" type="ORF">AWY79_05685</name>
    <name evidence="10" type="ORF">EDC59_1017</name>
</gene>
<dbReference type="PANTHER" id="PTHR11086:SF18">
    <property type="entry name" value="DEOXYCYTIDYLATE DEAMINASE"/>
    <property type="match status" value="1"/>
</dbReference>
<evidence type="ECO:0000256" key="4">
    <source>
        <dbReference type="ARBA" id="ARBA00022801"/>
    </source>
</evidence>
<evidence type="ECO:0000313" key="11">
    <source>
        <dbReference type="Proteomes" id="UP000055611"/>
    </source>
</evidence>
<dbReference type="OrthoDB" id="9788517at2"/>
<dbReference type="RefSeq" id="WP_066801434.1">
    <property type="nucleotide sequence ID" value="NZ_CP014206.1"/>
</dbReference>
<dbReference type="EMBL" id="SOBK01000001">
    <property type="protein sequence ID" value="TDT91610.1"/>
    <property type="molecule type" value="Genomic_DNA"/>
</dbReference>
<dbReference type="InterPro" id="IPR016193">
    <property type="entry name" value="Cytidine_deaminase-like"/>
</dbReference>
<evidence type="ECO:0000313" key="9">
    <source>
        <dbReference type="EMBL" id="AMK10638.1"/>
    </source>
</evidence>
<evidence type="ECO:0000256" key="2">
    <source>
        <dbReference type="ARBA" id="ARBA00006576"/>
    </source>
</evidence>
<comment type="similarity">
    <text evidence="2">Belongs to the cytidine and deoxycytidylate deaminase family.</text>
</comment>
<dbReference type="PIRSF" id="PIRSF006019">
    <property type="entry name" value="dCMP_deaminase"/>
    <property type="match status" value="1"/>
</dbReference>
<comment type="cofactor">
    <cofactor evidence="1 7">
        <name>Zn(2+)</name>
        <dbReference type="ChEBI" id="CHEBI:29105"/>
    </cofactor>
</comment>
<dbReference type="PROSITE" id="PS51747">
    <property type="entry name" value="CYT_DCMP_DEAMINASES_2"/>
    <property type="match status" value="1"/>
</dbReference>
<dbReference type="AlphaFoldDB" id="A0A126QLT2"/>
<proteinExistence type="inferred from homology"/>
<dbReference type="InterPro" id="IPR016473">
    <property type="entry name" value="dCMP_deaminase"/>
</dbReference>
<feature type="binding site" evidence="7">
    <location>
        <position position="110"/>
    </location>
    <ligand>
        <name>Zn(2+)</name>
        <dbReference type="ChEBI" id="CHEBI:29105"/>
        <note>catalytic</note>
    </ligand>
</feature>
<dbReference type="PANTHER" id="PTHR11086">
    <property type="entry name" value="DEOXYCYTIDYLATE DEAMINASE-RELATED"/>
    <property type="match status" value="1"/>
</dbReference>
<dbReference type="GO" id="GO:0004132">
    <property type="term" value="F:dCMP deaminase activity"/>
    <property type="evidence" value="ECO:0007669"/>
    <property type="project" value="InterPro"/>
</dbReference>
<protein>
    <submittedName>
        <fullName evidence="9">Cytidine deaminase</fullName>
    </submittedName>
    <submittedName>
        <fullName evidence="10">dCMP deaminase</fullName>
    </submittedName>
</protein>
<reference evidence="9 11" key="1">
    <citation type="journal article" date="2016" name="Front. Microbiol.">
        <title>Genome Sequence of the Piezophilic, Mesophilic Sulfate-Reducing Bacterium Desulfovibrio indicus J2T.</title>
        <authorList>
            <person name="Cao J."/>
            <person name="Maignien L."/>
            <person name="Shao Z."/>
            <person name="Alain K."/>
            <person name="Jebbar M."/>
        </authorList>
    </citation>
    <scope>NUCLEOTIDE SEQUENCE [LARGE SCALE GENOMIC DNA]</scope>
    <source>
        <strain evidence="9 11">J2</strain>
    </source>
</reference>
<dbReference type="CDD" id="cd01286">
    <property type="entry name" value="deoxycytidylate_deaminase"/>
    <property type="match status" value="1"/>
</dbReference>
<dbReference type="PROSITE" id="PS00903">
    <property type="entry name" value="CYT_DCMP_DEAMINASES_1"/>
    <property type="match status" value="1"/>
</dbReference>
<dbReference type="InterPro" id="IPR002125">
    <property type="entry name" value="CMP_dCMP_dom"/>
</dbReference>
<dbReference type="Pfam" id="PF00383">
    <property type="entry name" value="dCMP_cyt_deam_1"/>
    <property type="match status" value="1"/>
</dbReference>
<sequence length="152" mass="17025">MPNRMPWPDYFMRIAHLVAQRSTCTRRAVGAIAVRDKRILATGYNGVPTNIAHCEEVGCIRDKLGIPSGERHELCRGLHAEQNVIIQAATHGLDLKGCDIYCTTKPCILCTKMLINCNVENIYFAENYPDALSEEMLQEAGVNYVFMEGDFS</sequence>
<evidence type="ECO:0000256" key="6">
    <source>
        <dbReference type="PIRSR" id="PIRSR006019-1"/>
    </source>
</evidence>
<keyword evidence="11" id="KW-1185">Reference proteome</keyword>
<feature type="binding site" evidence="7">
    <location>
        <position position="79"/>
    </location>
    <ligand>
        <name>Zn(2+)</name>
        <dbReference type="ChEBI" id="CHEBI:29105"/>
        <note>catalytic</note>
    </ligand>
</feature>
<dbReference type="InterPro" id="IPR016192">
    <property type="entry name" value="APOBEC/CMP_deaminase_Zn-bd"/>
</dbReference>
<dbReference type="Gene3D" id="3.40.140.10">
    <property type="entry name" value="Cytidine Deaminase, domain 2"/>
    <property type="match status" value="1"/>
</dbReference>
<dbReference type="KEGG" id="dej:AWY79_05685"/>
<dbReference type="GO" id="GO:0006220">
    <property type="term" value="P:pyrimidine nucleotide metabolic process"/>
    <property type="evidence" value="ECO:0007669"/>
    <property type="project" value="InterPro"/>
</dbReference>
<keyword evidence="4" id="KW-0378">Hydrolase</keyword>
<keyword evidence="5 7" id="KW-0862">Zinc</keyword>
<keyword evidence="3 7" id="KW-0479">Metal-binding</keyword>
<accession>A0A126QLT2</accession>
<reference evidence="10 12" key="2">
    <citation type="submission" date="2019-03" db="EMBL/GenBank/DDBJ databases">
        <title>Genomic Encyclopedia of Type Strains, Phase IV (KMG-IV): sequencing the most valuable type-strain genomes for metagenomic binning, comparative biology and taxonomic classification.</title>
        <authorList>
            <person name="Goeker M."/>
        </authorList>
    </citation>
    <scope>NUCLEOTIDE SEQUENCE [LARGE SCALE GENOMIC DNA]</scope>
    <source>
        <strain evidence="10 12">DSM 101483</strain>
    </source>
</reference>
<dbReference type="EMBL" id="CP014206">
    <property type="protein sequence ID" value="AMK10638.1"/>
    <property type="molecule type" value="Genomic_DNA"/>
</dbReference>
<evidence type="ECO:0000256" key="3">
    <source>
        <dbReference type="ARBA" id="ARBA00022723"/>
    </source>
</evidence>
<dbReference type="SUPFAM" id="SSF53927">
    <property type="entry name" value="Cytidine deaminase-like"/>
    <property type="match status" value="1"/>
</dbReference>
<evidence type="ECO:0000313" key="10">
    <source>
        <dbReference type="EMBL" id="TDT91610.1"/>
    </source>
</evidence>
<dbReference type="InterPro" id="IPR035105">
    <property type="entry name" value="Deoxycytidylate_deaminase_dom"/>
</dbReference>
<evidence type="ECO:0000259" key="8">
    <source>
        <dbReference type="PROSITE" id="PS51747"/>
    </source>
</evidence>
<dbReference type="InterPro" id="IPR015517">
    <property type="entry name" value="dCMP_deaminase-rel"/>
</dbReference>
<dbReference type="GO" id="GO:0008270">
    <property type="term" value="F:zinc ion binding"/>
    <property type="evidence" value="ECO:0007669"/>
    <property type="project" value="InterPro"/>
</dbReference>
<name>A0A126QLT2_9BACT</name>
<evidence type="ECO:0000256" key="1">
    <source>
        <dbReference type="ARBA" id="ARBA00001947"/>
    </source>
</evidence>
<feature type="binding site" evidence="7">
    <location>
        <position position="107"/>
    </location>
    <ligand>
        <name>Zn(2+)</name>
        <dbReference type="ChEBI" id="CHEBI:29105"/>
        <note>catalytic</note>
    </ligand>
</feature>
<organism evidence="10 12">
    <name type="scientific">Pseudodesulfovibrio indicus</name>
    <dbReference type="NCBI Taxonomy" id="1716143"/>
    <lineage>
        <taxon>Bacteria</taxon>
        <taxon>Pseudomonadati</taxon>
        <taxon>Thermodesulfobacteriota</taxon>
        <taxon>Desulfovibrionia</taxon>
        <taxon>Desulfovibrionales</taxon>
        <taxon>Desulfovibrionaceae</taxon>
    </lineage>
</organism>
<feature type="active site" description="Proton donor" evidence="6">
    <location>
        <position position="81"/>
    </location>
</feature>
<dbReference type="Proteomes" id="UP000295506">
    <property type="component" value="Unassembled WGS sequence"/>
</dbReference>
<dbReference type="GO" id="GO:0005737">
    <property type="term" value="C:cytoplasm"/>
    <property type="evidence" value="ECO:0007669"/>
    <property type="project" value="TreeGrafter"/>
</dbReference>
<evidence type="ECO:0000256" key="5">
    <source>
        <dbReference type="ARBA" id="ARBA00022833"/>
    </source>
</evidence>
<dbReference type="Proteomes" id="UP000055611">
    <property type="component" value="Chromosome"/>
</dbReference>
<evidence type="ECO:0000313" key="12">
    <source>
        <dbReference type="Proteomes" id="UP000295506"/>
    </source>
</evidence>
<feature type="domain" description="CMP/dCMP-type deaminase" evidence="8">
    <location>
        <begin position="6"/>
        <end position="144"/>
    </location>
</feature>
<evidence type="ECO:0000256" key="7">
    <source>
        <dbReference type="PIRSR" id="PIRSR006019-2"/>
    </source>
</evidence>